<dbReference type="EMBL" id="FOCE01000007">
    <property type="protein sequence ID" value="SEN76086.1"/>
    <property type="molecule type" value="Genomic_DNA"/>
</dbReference>
<proteinExistence type="predicted"/>
<dbReference type="AlphaFoldDB" id="A0A1H8J712"/>
<gene>
    <name evidence="1" type="ORF">SAMN04488103_107154</name>
</gene>
<accession>A0A1H8J712</accession>
<organism evidence="1 2">
    <name type="scientific">Gemmobacter aquatilis</name>
    <dbReference type="NCBI Taxonomy" id="933059"/>
    <lineage>
        <taxon>Bacteria</taxon>
        <taxon>Pseudomonadati</taxon>
        <taxon>Pseudomonadota</taxon>
        <taxon>Alphaproteobacteria</taxon>
        <taxon>Rhodobacterales</taxon>
        <taxon>Paracoccaceae</taxon>
        <taxon>Gemmobacter</taxon>
    </lineage>
</organism>
<evidence type="ECO:0000313" key="2">
    <source>
        <dbReference type="Proteomes" id="UP000198761"/>
    </source>
</evidence>
<dbReference type="Proteomes" id="UP000198761">
    <property type="component" value="Unassembled WGS sequence"/>
</dbReference>
<keyword evidence="2" id="KW-1185">Reference proteome</keyword>
<evidence type="ECO:0000313" key="1">
    <source>
        <dbReference type="EMBL" id="SEN76086.1"/>
    </source>
</evidence>
<sequence length="66" mass="7581">MLGPHVPATISSLFKTRLDLNTELPLTTDVADNDIKVGYALRRQSRNEALAQKLRHDEMFTRRTEK</sequence>
<reference evidence="1 2" key="1">
    <citation type="submission" date="2016-10" db="EMBL/GenBank/DDBJ databases">
        <authorList>
            <person name="de Groot N.N."/>
        </authorList>
    </citation>
    <scope>NUCLEOTIDE SEQUENCE [LARGE SCALE GENOMIC DNA]</scope>
    <source>
        <strain evidence="1 2">DSM 3857</strain>
    </source>
</reference>
<protein>
    <submittedName>
        <fullName evidence="1">Uncharacterized protein</fullName>
    </submittedName>
</protein>
<name>A0A1H8J712_9RHOB</name>